<dbReference type="EMBL" id="CACRXK020006147">
    <property type="protein sequence ID" value="CAB4008518.1"/>
    <property type="molecule type" value="Genomic_DNA"/>
</dbReference>
<comment type="similarity">
    <text evidence="1">Belongs to the iodothyronine deiodinase family.</text>
</comment>
<sequence length="249" mass="28569">MACRLLSLTLLFIELCLLYLVGNIVKHIPCFKRMIIKRMNRKASIVMPIDNYWDTLFTWSLIQTLWKYGKYELNKSSKVGRVAPNPPLAAGEKGQTEVRLLDLVKSSRPLVVVFGSCTCPVIIAKLDQMLDVHKEFADIADFVMIYVQEAHPDDGWRMKNNYIIRSHSSIEDRIEASQTLRSLIPSTIPLYVDTMENEASTAYSGLPNRILIIEEDTLVYQNGPGPTWFNFDETKQCLQKYRNNNVVCM</sequence>
<dbReference type="InterPro" id="IPR013766">
    <property type="entry name" value="Thioredoxin_domain"/>
</dbReference>
<dbReference type="PANTHER" id="PTHR11781">
    <property type="entry name" value="IODOTHYRONINE DEIODINASE"/>
    <property type="match status" value="1"/>
</dbReference>
<evidence type="ECO:0000313" key="3">
    <source>
        <dbReference type="Proteomes" id="UP001152795"/>
    </source>
</evidence>
<keyword evidence="1" id="KW-0893">Thyroid hormones biosynthesis</keyword>
<evidence type="ECO:0000256" key="1">
    <source>
        <dbReference type="RuleBase" id="RU000676"/>
    </source>
</evidence>
<dbReference type="GO" id="GO:0042403">
    <property type="term" value="P:thyroid hormone metabolic process"/>
    <property type="evidence" value="ECO:0007669"/>
    <property type="project" value="TreeGrafter"/>
</dbReference>
<dbReference type="GO" id="GO:0004800">
    <property type="term" value="F:thyroxine 5'-deiodinase activity"/>
    <property type="evidence" value="ECO:0007669"/>
    <property type="project" value="InterPro"/>
</dbReference>
<dbReference type="GO" id="GO:0042446">
    <property type="term" value="P:hormone biosynthetic process"/>
    <property type="evidence" value="ECO:0007669"/>
    <property type="project" value="UniProtKB-KW"/>
</dbReference>
<keyword evidence="1" id="KW-0560">Oxidoreductase</keyword>
<dbReference type="AlphaFoldDB" id="A0A6S7J6H4"/>
<name>A0A6S7J6H4_PARCT</name>
<keyword evidence="1" id="KW-0712">Selenocysteine</keyword>
<dbReference type="PANTHER" id="PTHR11781:SF22">
    <property type="entry name" value="TYPE I IODOTHYRONINE DEIODINASE"/>
    <property type="match status" value="1"/>
</dbReference>
<comment type="caution">
    <text evidence="2">The sequence shown here is derived from an EMBL/GenBank/DDBJ whole genome shotgun (WGS) entry which is preliminary data.</text>
</comment>
<dbReference type="Pfam" id="PF00837">
    <property type="entry name" value="T4_deiodinase"/>
    <property type="match status" value="1"/>
</dbReference>
<protein>
    <recommendedName>
        <fullName evidence="1">Iodothyronine deiodinase</fullName>
    </recommendedName>
</protein>
<dbReference type="OrthoDB" id="428577at2759"/>
<organism evidence="2 3">
    <name type="scientific">Paramuricea clavata</name>
    <name type="common">Red gorgonian</name>
    <name type="synonym">Violescent sea-whip</name>
    <dbReference type="NCBI Taxonomy" id="317549"/>
    <lineage>
        <taxon>Eukaryota</taxon>
        <taxon>Metazoa</taxon>
        <taxon>Cnidaria</taxon>
        <taxon>Anthozoa</taxon>
        <taxon>Octocorallia</taxon>
        <taxon>Malacalcyonacea</taxon>
        <taxon>Plexauridae</taxon>
        <taxon>Paramuricea</taxon>
    </lineage>
</organism>
<dbReference type="PROSITE" id="PS51352">
    <property type="entry name" value="THIOREDOXIN_2"/>
    <property type="match status" value="1"/>
</dbReference>
<keyword evidence="3" id="KW-1185">Reference proteome</keyword>
<evidence type="ECO:0000313" key="2">
    <source>
        <dbReference type="EMBL" id="CAB4008518.1"/>
    </source>
</evidence>
<accession>A0A6S7J6H4</accession>
<dbReference type="InterPro" id="IPR036249">
    <property type="entry name" value="Thioredoxin-like_sf"/>
</dbReference>
<gene>
    <name evidence="2" type="ORF">PACLA_8A048347</name>
</gene>
<dbReference type="Gene3D" id="3.40.30.10">
    <property type="entry name" value="Glutaredoxin"/>
    <property type="match status" value="1"/>
</dbReference>
<comment type="function">
    <text evidence="1">Responsible for the deiodination of T4 (3,5,3',5'-tetraiodothyronine).</text>
</comment>
<dbReference type="InterPro" id="IPR000643">
    <property type="entry name" value="Iodothyronine_deiodinase"/>
</dbReference>
<dbReference type="Proteomes" id="UP001152795">
    <property type="component" value="Unassembled WGS sequence"/>
</dbReference>
<proteinExistence type="inferred from homology"/>
<dbReference type="SUPFAM" id="SSF52833">
    <property type="entry name" value="Thioredoxin-like"/>
    <property type="match status" value="1"/>
</dbReference>
<reference evidence="2" key="1">
    <citation type="submission" date="2020-04" db="EMBL/GenBank/DDBJ databases">
        <authorList>
            <person name="Alioto T."/>
            <person name="Alioto T."/>
            <person name="Gomez Garrido J."/>
        </authorList>
    </citation>
    <scope>NUCLEOTIDE SEQUENCE</scope>
    <source>
        <strain evidence="2">A484AB</strain>
    </source>
</reference>